<feature type="transmembrane region" description="Helical" evidence="7">
    <location>
        <begin position="57"/>
        <end position="77"/>
    </location>
</feature>
<dbReference type="Pfam" id="PF03773">
    <property type="entry name" value="ArsP_1"/>
    <property type="match status" value="1"/>
</dbReference>
<dbReference type="PANTHER" id="PTHR34184">
    <property type="entry name" value="UPF0718 PROTEIN YCGR"/>
    <property type="match status" value="1"/>
</dbReference>
<evidence type="ECO:0000256" key="6">
    <source>
        <dbReference type="ARBA" id="ARBA00023136"/>
    </source>
</evidence>
<gene>
    <name evidence="8" type="ORF">SAMN04487931_111157</name>
</gene>
<protein>
    <recommendedName>
        <fullName evidence="10">Permease</fullName>
    </recommendedName>
</protein>
<dbReference type="Proteomes" id="UP000199608">
    <property type="component" value="Unassembled WGS sequence"/>
</dbReference>
<feature type="transmembrane region" description="Helical" evidence="7">
    <location>
        <begin position="12"/>
        <end position="36"/>
    </location>
</feature>
<evidence type="ECO:0000256" key="2">
    <source>
        <dbReference type="ARBA" id="ARBA00006386"/>
    </source>
</evidence>
<dbReference type="GO" id="GO:0005886">
    <property type="term" value="C:plasma membrane"/>
    <property type="evidence" value="ECO:0007669"/>
    <property type="project" value="UniProtKB-SubCell"/>
</dbReference>
<evidence type="ECO:0000256" key="4">
    <source>
        <dbReference type="ARBA" id="ARBA00022692"/>
    </source>
</evidence>
<evidence type="ECO:0000256" key="5">
    <source>
        <dbReference type="ARBA" id="ARBA00022989"/>
    </source>
</evidence>
<organism evidence="8 9">
    <name type="scientific">Desulfobacula phenolica</name>
    <dbReference type="NCBI Taxonomy" id="90732"/>
    <lineage>
        <taxon>Bacteria</taxon>
        <taxon>Pseudomonadati</taxon>
        <taxon>Thermodesulfobacteriota</taxon>
        <taxon>Desulfobacteria</taxon>
        <taxon>Desulfobacterales</taxon>
        <taxon>Desulfobacteraceae</taxon>
        <taxon>Desulfobacula</taxon>
    </lineage>
</organism>
<proteinExistence type="inferred from homology"/>
<evidence type="ECO:0000313" key="8">
    <source>
        <dbReference type="EMBL" id="SDU54014.1"/>
    </source>
</evidence>
<evidence type="ECO:0000256" key="3">
    <source>
        <dbReference type="ARBA" id="ARBA00022475"/>
    </source>
</evidence>
<reference evidence="9" key="1">
    <citation type="submission" date="2016-10" db="EMBL/GenBank/DDBJ databases">
        <authorList>
            <person name="Varghese N."/>
            <person name="Submissions S."/>
        </authorList>
    </citation>
    <scope>NUCLEOTIDE SEQUENCE [LARGE SCALE GENOMIC DNA]</scope>
    <source>
        <strain evidence="9">DSM 3384</strain>
    </source>
</reference>
<keyword evidence="9" id="KW-1185">Reference proteome</keyword>
<keyword evidence="5 7" id="KW-1133">Transmembrane helix</keyword>
<evidence type="ECO:0000256" key="1">
    <source>
        <dbReference type="ARBA" id="ARBA00004651"/>
    </source>
</evidence>
<evidence type="ECO:0000256" key="7">
    <source>
        <dbReference type="SAM" id="Phobius"/>
    </source>
</evidence>
<evidence type="ECO:0008006" key="10">
    <source>
        <dbReference type="Google" id="ProtNLM"/>
    </source>
</evidence>
<comment type="similarity">
    <text evidence="2">Belongs to the UPF0718 family.</text>
</comment>
<comment type="subcellular location">
    <subcellularLocation>
        <location evidence="1">Cell membrane</location>
        <topology evidence="1">Multi-pass membrane protein</topology>
    </subcellularLocation>
</comment>
<dbReference type="InterPro" id="IPR005524">
    <property type="entry name" value="DUF318"/>
</dbReference>
<dbReference type="PANTHER" id="PTHR34184:SF4">
    <property type="entry name" value="UPF0718 PROTEIN YCGR"/>
    <property type="match status" value="1"/>
</dbReference>
<accession>A0A1H2JC56</accession>
<dbReference type="InterPro" id="IPR052923">
    <property type="entry name" value="UPF0718"/>
</dbReference>
<keyword evidence="4 7" id="KW-0812">Transmembrane</keyword>
<sequence>MTIIYEILKESWYIYLDVAIYMLFGFLVAGILYVFFKTEKIKHYLGTGKIKPVILSALFGIPIPLCSCGVVPVAVGLKKQGANNGAALSFMIATPESGVDSIAISWAMLDPIMTVIRPIAGFITAVSTGIVQNFFGTDDTPNSISENRSEKTLNGTIDGTPDKKKMFKKTIFKKTGG</sequence>
<evidence type="ECO:0000313" key="9">
    <source>
        <dbReference type="Proteomes" id="UP000199608"/>
    </source>
</evidence>
<dbReference type="AlphaFoldDB" id="A0A1H2JC56"/>
<dbReference type="EMBL" id="FNLL01000011">
    <property type="protein sequence ID" value="SDU54014.1"/>
    <property type="molecule type" value="Genomic_DNA"/>
</dbReference>
<keyword evidence="6 7" id="KW-0472">Membrane</keyword>
<name>A0A1H2JC56_9BACT</name>
<keyword evidence="3" id="KW-1003">Cell membrane</keyword>